<dbReference type="AlphaFoldDB" id="A0A8H6YNV4"/>
<accession>A0A8H6YNV4</accession>
<evidence type="ECO:0000313" key="1">
    <source>
        <dbReference type="EMBL" id="KAF7364545.1"/>
    </source>
</evidence>
<dbReference type="Pfam" id="PF18758">
    <property type="entry name" value="KDZ"/>
    <property type="match status" value="1"/>
</dbReference>
<gene>
    <name evidence="1" type="ORF">MVEN_00323500</name>
</gene>
<sequence>MDNTFSKTPIENEQAIFAFWLLLAMDANFRLKRRTNLHNASDYTVGKTDGESPERYWASLNPTAASTKEMGPGSRRDVLDTACNNWNLGPKISAGDIKEENLQIKDEREVKKLAVEQEWEKIDE</sequence>
<evidence type="ECO:0000313" key="2">
    <source>
        <dbReference type="Proteomes" id="UP000620124"/>
    </source>
</evidence>
<reference evidence="1" key="1">
    <citation type="submission" date="2020-05" db="EMBL/GenBank/DDBJ databases">
        <title>Mycena genomes resolve the evolution of fungal bioluminescence.</title>
        <authorList>
            <person name="Tsai I.J."/>
        </authorList>
    </citation>
    <scope>NUCLEOTIDE SEQUENCE</scope>
    <source>
        <strain evidence="1">CCC161011</strain>
    </source>
</reference>
<protein>
    <submittedName>
        <fullName evidence="1">Uncharacterized protein</fullName>
    </submittedName>
</protein>
<comment type="caution">
    <text evidence="1">The sequence shown here is derived from an EMBL/GenBank/DDBJ whole genome shotgun (WGS) entry which is preliminary data.</text>
</comment>
<keyword evidence="2" id="KW-1185">Reference proteome</keyword>
<organism evidence="1 2">
    <name type="scientific">Mycena venus</name>
    <dbReference type="NCBI Taxonomy" id="2733690"/>
    <lineage>
        <taxon>Eukaryota</taxon>
        <taxon>Fungi</taxon>
        <taxon>Dikarya</taxon>
        <taxon>Basidiomycota</taxon>
        <taxon>Agaricomycotina</taxon>
        <taxon>Agaricomycetes</taxon>
        <taxon>Agaricomycetidae</taxon>
        <taxon>Agaricales</taxon>
        <taxon>Marasmiineae</taxon>
        <taxon>Mycenaceae</taxon>
        <taxon>Mycena</taxon>
    </lineage>
</organism>
<dbReference type="OrthoDB" id="3257768at2759"/>
<dbReference type="Proteomes" id="UP000620124">
    <property type="component" value="Unassembled WGS sequence"/>
</dbReference>
<proteinExistence type="predicted"/>
<name>A0A8H6YNV4_9AGAR</name>
<dbReference type="EMBL" id="JACAZI010000003">
    <property type="protein sequence ID" value="KAF7364545.1"/>
    <property type="molecule type" value="Genomic_DNA"/>
</dbReference>
<dbReference type="InterPro" id="IPR040521">
    <property type="entry name" value="KDZ"/>
</dbReference>